<reference evidence="2" key="1">
    <citation type="journal article" date="2014" name="Front. Microbiol.">
        <title>High frequency of phylogenetically diverse reductive dehalogenase-homologous genes in deep subseafloor sedimentary metagenomes.</title>
        <authorList>
            <person name="Kawai M."/>
            <person name="Futagami T."/>
            <person name="Toyoda A."/>
            <person name="Takaki Y."/>
            <person name="Nishi S."/>
            <person name="Hori S."/>
            <person name="Arai W."/>
            <person name="Tsubouchi T."/>
            <person name="Morono Y."/>
            <person name="Uchiyama I."/>
            <person name="Ito T."/>
            <person name="Fujiyama A."/>
            <person name="Inagaki F."/>
            <person name="Takami H."/>
        </authorList>
    </citation>
    <scope>NUCLEOTIDE SEQUENCE</scope>
    <source>
        <strain evidence="2">Expedition CK06-06</strain>
    </source>
</reference>
<evidence type="ECO:0008006" key="3">
    <source>
        <dbReference type="Google" id="ProtNLM"/>
    </source>
</evidence>
<sequence length="35" mass="3856">MKKGFSLIEMLVAMTITCIILSLLNINVYAISLVV</sequence>
<organism evidence="2">
    <name type="scientific">marine sediment metagenome</name>
    <dbReference type="NCBI Taxonomy" id="412755"/>
    <lineage>
        <taxon>unclassified sequences</taxon>
        <taxon>metagenomes</taxon>
        <taxon>ecological metagenomes</taxon>
    </lineage>
</organism>
<dbReference type="Pfam" id="PF07963">
    <property type="entry name" value="N_methyl"/>
    <property type="match status" value="1"/>
</dbReference>
<dbReference type="NCBIfam" id="TIGR02532">
    <property type="entry name" value="IV_pilin_GFxxxE"/>
    <property type="match status" value="1"/>
</dbReference>
<comment type="caution">
    <text evidence="2">The sequence shown here is derived from an EMBL/GenBank/DDBJ whole genome shotgun (WGS) entry which is preliminary data.</text>
</comment>
<feature type="transmembrane region" description="Helical" evidence="1">
    <location>
        <begin position="7"/>
        <end position="31"/>
    </location>
</feature>
<evidence type="ECO:0000313" key="2">
    <source>
        <dbReference type="EMBL" id="GAH54333.1"/>
    </source>
</evidence>
<accession>X1I9R6</accession>
<dbReference type="InterPro" id="IPR012902">
    <property type="entry name" value="N_methyl_site"/>
</dbReference>
<keyword evidence="1" id="KW-1133">Transmembrane helix</keyword>
<dbReference type="AlphaFoldDB" id="X1I9R6"/>
<proteinExistence type="predicted"/>
<evidence type="ECO:0000256" key="1">
    <source>
        <dbReference type="SAM" id="Phobius"/>
    </source>
</evidence>
<protein>
    <recommendedName>
        <fullName evidence="3">Prepilin-type N-terminal cleavage/methylation domain-containing protein</fullName>
    </recommendedName>
</protein>
<keyword evidence="1" id="KW-0812">Transmembrane</keyword>
<keyword evidence="1" id="KW-0472">Membrane</keyword>
<gene>
    <name evidence="2" type="ORF">S03H2_32229</name>
</gene>
<dbReference type="EMBL" id="BARU01019574">
    <property type="protein sequence ID" value="GAH54333.1"/>
    <property type="molecule type" value="Genomic_DNA"/>
</dbReference>
<name>X1I9R6_9ZZZZ</name>
<feature type="non-terminal residue" evidence="2">
    <location>
        <position position="35"/>
    </location>
</feature>